<keyword evidence="3" id="KW-1185">Reference proteome</keyword>
<evidence type="ECO:0000256" key="1">
    <source>
        <dbReference type="SAM" id="MobiDB-lite"/>
    </source>
</evidence>
<gene>
    <name evidence="2" type="ORF">D3877_12950</name>
</gene>
<dbReference type="Proteomes" id="UP000283458">
    <property type="component" value="Unassembled WGS sequence"/>
</dbReference>
<organism evidence="2 3">
    <name type="scientific">Azospirillum cavernae</name>
    <dbReference type="NCBI Taxonomy" id="2320860"/>
    <lineage>
        <taxon>Bacteria</taxon>
        <taxon>Pseudomonadati</taxon>
        <taxon>Pseudomonadota</taxon>
        <taxon>Alphaproteobacteria</taxon>
        <taxon>Rhodospirillales</taxon>
        <taxon>Azospirillaceae</taxon>
        <taxon>Azospirillum</taxon>
    </lineage>
</organism>
<dbReference type="AlphaFoldDB" id="A0A418VVF4"/>
<sequence>MAAAKKRRVVARVTLIASDQGKTQEIAPGQEADILADEADSLVRRGFASWGAAKPQAADGSPGLPLEDADA</sequence>
<dbReference type="RefSeq" id="WP_119831213.1">
    <property type="nucleotide sequence ID" value="NZ_QYUL01000002.1"/>
</dbReference>
<name>A0A418VVF4_9PROT</name>
<reference evidence="2 3" key="1">
    <citation type="submission" date="2018-09" db="EMBL/GenBank/DDBJ databases">
        <authorList>
            <person name="Zhu H."/>
        </authorList>
    </citation>
    <scope>NUCLEOTIDE SEQUENCE [LARGE SCALE GENOMIC DNA]</scope>
    <source>
        <strain evidence="2 3">K2W22B-5</strain>
    </source>
</reference>
<feature type="region of interest" description="Disordered" evidence="1">
    <location>
        <begin position="50"/>
        <end position="71"/>
    </location>
</feature>
<evidence type="ECO:0000313" key="3">
    <source>
        <dbReference type="Proteomes" id="UP000283458"/>
    </source>
</evidence>
<protein>
    <submittedName>
        <fullName evidence="2">Uncharacterized protein</fullName>
    </submittedName>
</protein>
<proteinExistence type="predicted"/>
<comment type="caution">
    <text evidence="2">The sequence shown here is derived from an EMBL/GenBank/DDBJ whole genome shotgun (WGS) entry which is preliminary data.</text>
</comment>
<dbReference type="EMBL" id="QYUL01000002">
    <property type="protein sequence ID" value="RJF81125.1"/>
    <property type="molecule type" value="Genomic_DNA"/>
</dbReference>
<evidence type="ECO:0000313" key="2">
    <source>
        <dbReference type="EMBL" id="RJF81125.1"/>
    </source>
</evidence>
<accession>A0A418VVF4</accession>